<reference evidence="1" key="1">
    <citation type="journal article" date="2015" name="Nature">
        <title>Complex archaea that bridge the gap between prokaryotes and eukaryotes.</title>
        <authorList>
            <person name="Spang A."/>
            <person name="Saw J.H."/>
            <person name="Jorgensen S.L."/>
            <person name="Zaremba-Niedzwiedzka K."/>
            <person name="Martijn J."/>
            <person name="Lind A.E."/>
            <person name="van Eijk R."/>
            <person name="Schleper C."/>
            <person name="Guy L."/>
            <person name="Ettema T.J."/>
        </authorList>
    </citation>
    <scope>NUCLEOTIDE SEQUENCE</scope>
</reference>
<sequence length="78" mass="9148">MADGIITVFGKNGGFHWICQRCYNGKRWDVIMKMFVCRHCNQEYPFIPAIIIFHYNEKCKEDSLNSVMSPNNEEKGSR</sequence>
<evidence type="ECO:0000313" key="1">
    <source>
        <dbReference type="EMBL" id="KKL27518.1"/>
    </source>
</evidence>
<dbReference type="EMBL" id="LAZR01035435">
    <property type="protein sequence ID" value="KKL27518.1"/>
    <property type="molecule type" value="Genomic_DNA"/>
</dbReference>
<comment type="caution">
    <text evidence="1">The sequence shown here is derived from an EMBL/GenBank/DDBJ whole genome shotgun (WGS) entry which is preliminary data.</text>
</comment>
<proteinExistence type="predicted"/>
<accession>A0A0F9EUM9</accession>
<organism evidence="1">
    <name type="scientific">marine sediment metagenome</name>
    <dbReference type="NCBI Taxonomy" id="412755"/>
    <lineage>
        <taxon>unclassified sequences</taxon>
        <taxon>metagenomes</taxon>
        <taxon>ecological metagenomes</taxon>
    </lineage>
</organism>
<gene>
    <name evidence="1" type="ORF">LCGC14_2384340</name>
</gene>
<dbReference type="AlphaFoldDB" id="A0A0F9EUM9"/>
<protein>
    <submittedName>
        <fullName evidence="1">Uncharacterized protein</fullName>
    </submittedName>
</protein>
<name>A0A0F9EUM9_9ZZZZ</name>